<gene>
    <name evidence="1" type="ORF">METZ01_LOCUS114639</name>
</gene>
<dbReference type="AlphaFoldDB" id="A0A381XAJ4"/>
<dbReference type="EMBL" id="UINC01014495">
    <property type="protein sequence ID" value="SVA61785.1"/>
    <property type="molecule type" value="Genomic_DNA"/>
</dbReference>
<organism evidence="1">
    <name type="scientific">marine metagenome</name>
    <dbReference type="NCBI Taxonomy" id="408172"/>
    <lineage>
        <taxon>unclassified sequences</taxon>
        <taxon>metagenomes</taxon>
        <taxon>ecological metagenomes</taxon>
    </lineage>
</organism>
<accession>A0A381XAJ4</accession>
<proteinExistence type="predicted"/>
<evidence type="ECO:0000313" key="1">
    <source>
        <dbReference type="EMBL" id="SVA61785.1"/>
    </source>
</evidence>
<reference evidence="1" key="1">
    <citation type="submission" date="2018-05" db="EMBL/GenBank/DDBJ databases">
        <authorList>
            <person name="Lanie J.A."/>
            <person name="Ng W.-L."/>
            <person name="Kazmierczak K.M."/>
            <person name="Andrzejewski T.M."/>
            <person name="Davidsen T.M."/>
            <person name="Wayne K.J."/>
            <person name="Tettelin H."/>
            <person name="Glass J.I."/>
            <person name="Rusch D."/>
            <person name="Podicherti R."/>
            <person name="Tsui H.-C.T."/>
            <person name="Winkler M.E."/>
        </authorList>
    </citation>
    <scope>NUCLEOTIDE SEQUENCE</scope>
</reference>
<sequence>MSLVSERDVGIWSGPFERKNGRYCKYTVCWRVASRTYSYL</sequence>
<name>A0A381XAJ4_9ZZZZ</name>
<protein>
    <submittedName>
        <fullName evidence="1">Uncharacterized protein</fullName>
    </submittedName>
</protein>